<gene>
    <name evidence="1" type="primary">g7842</name>
    <name evidence="1" type="ORF">NpPPO83_00007842</name>
</gene>
<organism evidence="1 2">
    <name type="scientific">Neofusicoccum parvum</name>
    <dbReference type="NCBI Taxonomy" id="310453"/>
    <lineage>
        <taxon>Eukaryota</taxon>
        <taxon>Fungi</taxon>
        <taxon>Dikarya</taxon>
        <taxon>Ascomycota</taxon>
        <taxon>Pezizomycotina</taxon>
        <taxon>Dothideomycetes</taxon>
        <taxon>Dothideomycetes incertae sedis</taxon>
        <taxon>Botryosphaeriales</taxon>
        <taxon>Botryosphaeriaceae</taxon>
        <taxon>Neofusicoccum</taxon>
    </lineage>
</organism>
<evidence type="ECO:0000313" key="1">
    <source>
        <dbReference type="EMBL" id="GME45656.1"/>
    </source>
</evidence>
<protein>
    <submittedName>
        <fullName evidence="1">Choline dehydrogenase protein</fullName>
    </submittedName>
</protein>
<name>A0ACB5SKB1_9PEZI</name>
<proteinExistence type="predicted"/>
<evidence type="ECO:0000313" key="2">
    <source>
        <dbReference type="Proteomes" id="UP001165186"/>
    </source>
</evidence>
<sequence length="614" mass="65009">MARSFSNPVHSLLGKIVALATVASAVTITGSVDGKSYDYIIVGGGLSGLVAANRLSEDSAVSVLVVEYGPVDRSNKTLVPYYATSTNTAGMFNITSAPEPYLGNSSFAIMAGSIAGGGSSVNGMVCGRASAADYDSWEQLGNPGWGWEGLLPYFKKGTTLNVPSAEEAEKLGYTWDESFYGSGPLQVGYPDFQYNDMYTFFKGFEEVGLQFQKDQGAGNNTGLVWAPTALDTKTMTRSSSLTAYYDTAANRTNLNLLAERQVTEIIFSSDLTAKGVKILNRADGSSSSVYAKKEVILAAGAVHTPQILQLSGIGPKSVLRAAGLKTKLDLASVGSNFQDHPVSYMMYNLNQTFPNAGSLGSNATFNQESLQEYLTNHSGPYTRAQGNSVAFIPLHTITDKVSTMVSDLTKQVAKTYLPSIYSDSGLLKGFQAQRDILAKQFTAGSVAAIEFPFSGAGFIPNAIQKPLSRGTVYLNATNPTGSPVVSHRAFENPFDRAQIFAAIQFTRKFFSSSALSVMAPEESAPGAAVTSQEAFFSAMTAAGLMSPTFAHPSGSCPMMPKKSGGCVGADLLVYGTKKLSIIDASIMPIIPSNHLQASVYAVAEKAADLIKARA</sequence>
<dbReference type="Proteomes" id="UP001165186">
    <property type="component" value="Unassembled WGS sequence"/>
</dbReference>
<comment type="caution">
    <text evidence="1">The sequence shown here is derived from an EMBL/GenBank/DDBJ whole genome shotgun (WGS) entry which is preliminary data.</text>
</comment>
<accession>A0ACB5SKB1</accession>
<keyword evidence="2" id="KW-1185">Reference proteome</keyword>
<dbReference type="EMBL" id="BSXG01000120">
    <property type="protein sequence ID" value="GME45656.1"/>
    <property type="molecule type" value="Genomic_DNA"/>
</dbReference>
<reference evidence="1" key="1">
    <citation type="submission" date="2024-09" db="EMBL/GenBank/DDBJ databases">
        <title>Draft Genome Sequences of Neofusicoccum parvum.</title>
        <authorList>
            <person name="Ashida A."/>
            <person name="Camagna M."/>
            <person name="Tanaka A."/>
            <person name="Takemoto D."/>
        </authorList>
    </citation>
    <scope>NUCLEOTIDE SEQUENCE</scope>
    <source>
        <strain evidence="1">PPO83</strain>
    </source>
</reference>